<evidence type="ECO:0000259" key="2">
    <source>
        <dbReference type="Pfam" id="PF01266"/>
    </source>
</evidence>
<comment type="caution">
    <text evidence="3">The sequence shown here is derived from an EMBL/GenBank/DDBJ whole genome shotgun (WGS) entry which is preliminary data.</text>
</comment>
<dbReference type="Gene3D" id="3.50.50.60">
    <property type="entry name" value="FAD/NAD(P)-binding domain"/>
    <property type="match status" value="1"/>
</dbReference>
<dbReference type="PANTHER" id="PTHR13847:SF287">
    <property type="entry name" value="FAD-DEPENDENT OXIDOREDUCTASE DOMAIN-CONTAINING PROTEIN 1"/>
    <property type="match status" value="1"/>
</dbReference>
<dbReference type="SUPFAM" id="SSF51905">
    <property type="entry name" value="FAD/NAD(P)-binding domain"/>
    <property type="match status" value="1"/>
</dbReference>
<keyword evidence="4" id="KW-1185">Reference proteome</keyword>
<proteinExistence type="predicted"/>
<evidence type="ECO:0000256" key="1">
    <source>
        <dbReference type="ARBA" id="ARBA00023002"/>
    </source>
</evidence>
<dbReference type="Pfam" id="PF01266">
    <property type="entry name" value="DAO"/>
    <property type="match status" value="1"/>
</dbReference>
<name>A0ABT5GFL4_9MICO</name>
<dbReference type="EMBL" id="JAPFQL010000024">
    <property type="protein sequence ID" value="MDC5697055.1"/>
    <property type="molecule type" value="Genomic_DNA"/>
</dbReference>
<accession>A0ABT5GFL4</accession>
<dbReference type="RefSeq" id="WP_272461629.1">
    <property type="nucleotide sequence ID" value="NZ_JAPFQL010000024.1"/>
</dbReference>
<gene>
    <name evidence="3" type="ORF">OO014_07270</name>
</gene>
<evidence type="ECO:0000313" key="4">
    <source>
        <dbReference type="Proteomes" id="UP001150259"/>
    </source>
</evidence>
<evidence type="ECO:0000313" key="3">
    <source>
        <dbReference type="EMBL" id="MDC5697055.1"/>
    </source>
</evidence>
<sequence length="385" mass="39571">MSAVVVVGAGIVGAACAHSLSAAGAEVIVLDRGSVASGTTSRGEGNILVSDKEPGAELELARLSRDAWLEVGEELGRETLELEEKGGVVVAASPEALDALSSFAAAQRSAGVTALDVAEPRELEPHLRAGLAGGVLYPEDMQVQPVLAAAAMLEAAQRRGARFVAGADVVAGVRDASGRLTGVRTSAGEVIGADAVVNAAGTWGAQVSERLGGPVPVLPRRGFILVTEPLPPMVRHKVYSADYVANVSSSEAGLETSCVVEGTRGGTILIGASRERVGFDTTLDVDVVSTLASQATALFPFLERVNLLRVYRGFRPYCPDHLPVIGPDPRVPGLFHACGHEGAGIGLAPGTGRLIAHHVLGGGPLAPEVAARFTALLPDRFVQEA</sequence>
<reference evidence="3 4" key="1">
    <citation type="submission" date="2022-11" db="EMBL/GenBank/DDBJ databases">
        <title>Anaerobic phenanthrene biodegradation by a DNRA strain PheN6.</title>
        <authorList>
            <person name="Zhang Z."/>
        </authorList>
    </citation>
    <scope>NUCLEOTIDE SEQUENCE [LARGE SCALE GENOMIC DNA]</scope>
    <source>
        <strain evidence="3 4">PheN6</strain>
    </source>
</reference>
<organism evidence="3 4">
    <name type="scientific">Intrasporangium calvum</name>
    <dbReference type="NCBI Taxonomy" id="53358"/>
    <lineage>
        <taxon>Bacteria</taxon>
        <taxon>Bacillati</taxon>
        <taxon>Actinomycetota</taxon>
        <taxon>Actinomycetes</taxon>
        <taxon>Micrococcales</taxon>
        <taxon>Intrasporangiaceae</taxon>
        <taxon>Intrasporangium</taxon>
    </lineage>
</organism>
<dbReference type="SUPFAM" id="SSF54373">
    <property type="entry name" value="FAD-linked reductases, C-terminal domain"/>
    <property type="match status" value="1"/>
</dbReference>
<feature type="domain" description="FAD dependent oxidoreductase" evidence="2">
    <location>
        <begin position="4"/>
        <end position="357"/>
    </location>
</feature>
<keyword evidence="1" id="KW-0560">Oxidoreductase</keyword>
<dbReference type="InterPro" id="IPR006076">
    <property type="entry name" value="FAD-dep_OxRdtase"/>
</dbReference>
<dbReference type="InterPro" id="IPR036188">
    <property type="entry name" value="FAD/NAD-bd_sf"/>
</dbReference>
<dbReference type="Gene3D" id="3.30.9.10">
    <property type="entry name" value="D-Amino Acid Oxidase, subunit A, domain 2"/>
    <property type="match status" value="1"/>
</dbReference>
<dbReference type="PANTHER" id="PTHR13847">
    <property type="entry name" value="SARCOSINE DEHYDROGENASE-RELATED"/>
    <property type="match status" value="1"/>
</dbReference>
<protein>
    <submittedName>
        <fullName evidence="3">FAD-binding oxidoreductase</fullName>
    </submittedName>
</protein>
<dbReference type="Proteomes" id="UP001150259">
    <property type="component" value="Unassembled WGS sequence"/>
</dbReference>